<dbReference type="GO" id="GO:0016705">
    <property type="term" value="F:oxidoreductase activity, acting on paired donors, with incorporation or reduction of molecular oxygen"/>
    <property type="evidence" value="ECO:0007669"/>
    <property type="project" value="InterPro"/>
</dbReference>
<evidence type="ECO:0000256" key="6">
    <source>
        <dbReference type="ARBA" id="ARBA00023002"/>
    </source>
</evidence>
<comment type="cofactor">
    <cofactor evidence="1 9">
        <name>heme</name>
        <dbReference type="ChEBI" id="CHEBI:30413"/>
    </cofactor>
</comment>
<dbReference type="InterPro" id="IPR002401">
    <property type="entry name" value="Cyt_P450_E_grp-I"/>
</dbReference>
<dbReference type="Proteomes" id="UP000292702">
    <property type="component" value="Unassembled WGS sequence"/>
</dbReference>
<evidence type="ECO:0000313" key="11">
    <source>
        <dbReference type="Proteomes" id="UP000292702"/>
    </source>
</evidence>
<keyword evidence="11" id="KW-1185">Reference proteome</keyword>
<keyword evidence="6" id="KW-0560">Oxidoreductase</keyword>
<dbReference type="STRING" id="92696.A0A4R0RSE3"/>
<evidence type="ECO:0000256" key="2">
    <source>
        <dbReference type="ARBA" id="ARBA00005179"/>
    </source>
</evidence>
<dbReference type="PANTHER" id="PTHR24305">
    <property type="entry name" value="CYTOCHROME P450"/>
    <property type="match status" value="1"/>
</dbReference>
<dbReference type="Gene3D" id="1.10.630.10">
    <property type="entry name" value="Cytochrome P450"/>
    <property type="match status" value="1"/>
</dbReference>
<dbReference type="EMBL" id="RWJN01000001">
    <property type="protein sequence ID" value="TCD71870.1"/>
    <property type="molecule type" value="Genomic_DNA"/>
</dbReference>
<evidence type="ECO:0000256" key="7">
    <source>
        <dbReference type="ARBA" id="ARBA00023004"/>
    </source>
</evidence>
<dbReference type="GO" id="GO:0020037">
    <property type="term" value="F:heme binding"/>
    <property type="evidence" value="ECO:0007669"/>
    <property type="project" value="InterPro"/>
</dbReference>
<evidence type="ECO:0000256" key="4">
    <source>
        <dbReference type="ARBA" id="ARBA00022617"/>
    </source>
</evidence>
<dbReference type="GO" id="GO:0004497">
    <property type="term" value="F:monooxygenase activity"/>
    <property type="evidence" value="ECO:0007669"/>
    <property type="project" value="UniProtKB-KW"/>
</dbReference>
<feature type="binding site" description="axial binding residue" evidence="9">
    <location>
        <position position="80"/>
    </location>
    <ligand>
        <name>heme</name>
        <dbReference type="ChEBI" id="CHEBI:30413"/>
    </ligand>
    <ligandPart>
        <name>Fe</name>
        <dbReference type="ChEBI" id="CHEBI:18248"/>
    </ligandPart>
</feature>
<comment type="caution">
    <text evidence="10">The sequence shown here is derived from an EMBL/GenBank/DDBJ whole genome shotgun (WGS) entry which is preliminary data.</text>
</comment>
<evidence type="ECO:0000256" key="1">
    <source>
        <dbReference type="ARBA" id="ARBA00001971"/>
    </source>
</evidence>
<dbReference type="InterPro" id="IPR001128">
    <property type="entry name" value="Cyt_P450"/>
</dbReference>
<dbReference type="InterPro" id="IPR050121">
    <property type="entry name" value="Cytochrome_P450_monoxygenase"/>
</dbReference>
<keyword evidence="5 9" id="KW-0479">Metal-binding</keyword>
<dbReference type="SUPFAM" id="SSF48264">
    <property type="entry name" value="Cytochrome P450"/>
    <property type="match status" value="1"/>
</dbReference>
<evidence type="ECO:0008006" key="12">
    <source>
        <dbReference type="Google" id="ProtNLM"/>
    </source>
</evidence>
<evidence type="ECO:0000256" key="9">
    <source>
        <dbReference type="PIRSR" id="PIRSR602401-1"/>
    </source>
</evidence>
<evidence type="ECO:0000313" key="10">
    <source>
        <dbReference type="EMBL" id="TCD71870.1"/>
    </source>
</evidence>
<comment type="similarity">
    <text evidence="3">Belongs to the cytochrome P450 family.</text>
</comment>
<keyword evidence="4 9" id="KW-0349">Heme</keyword>
<protein>
    <recommendedName>
        <fullName evidence="12">Cytochrome P450</fullName>
    </recommendedName>
</protein>
<dbReference type="OrthoDB" id="2800235at2759"/>
<organism evidence="10 11">
    <name type="scientific">Steccherinum ochraceum</name>
    <dbReference type="NCBI Taxonomy" id="92696"/>
    <lineage>
        <taxon>Eukaryota</taxon>
        <taxon>Fungi</taxon>
        <taxon>Dikarya</taxon>
        <taxon>Basidiomycota</taxon>
        <taxon>Agaricomycotina</taxon>
        <taxon>Agaricomycetes</taxon>
        <taxon>Polyporales</taxon>
        <taxon>Steccherinaceae</taxon>
        <taxon>Steccherinum</taxon>
    </lineage>
</organism>
<proteinExistence type="inferred from homology"/>
<dbReference type="GO" id="GO:0005506">
    <property type="term" value="F:iron ion binding"/>
    <property type="evidence" value="ECO:0007669"/>
    <property type="project" value="InterPro"/>
</dbReference>
<sequence>MHPPALYVPKVSTEDTTLSTTNSAGERVTMLIPARSGEFGLNLWAVTKYWEDPYKFDPSRFLGDWPRDAFLPYSGGVRSCIGRRFSEIEIVVVLTMLVPKYKVTVKEEPEFASETFEQRKARVLNARVEMTITPIRVPLMRPDVYQEGLIGRLWALRTLESGW</sequence>
<gene>
    <name evidence="10" type="ORF">EIP91_000002</name>
</gene>
<keyword evidence="8" id="KW-0503">Monooxygenase</keyword>
<keyword evidence="7 9" id="KW-0408">Iron</keyword>
<evidence type="ECO:0000256" key="8">
    <source>
        <dbReference type="ARBA" id="ARBA00023033"/>
    </source>
</evidence>
<dbReference type="PRINTS" id="PR00463">
    <property type="entry name" value="EP450I"/>
</dbReference>
<name>A0A4R0RSE3_9APHY</name>
<dbReference type="InterPro" id="IPR036396">
    <property type="entry name" value="Cyt_P450_sf"/>
</dbReference>
<evidence type="ECO:0000256" key="3">
    <source>
        <dbReference type="ARBA" id="ARBA00010617"/>
    </source>
</evidence>
<dbReference type="Pfam" id="PF00067">
    <property type="entry name" value="p450"/>
    <property type="match status" value="1"/>
</dbReference>
<evidence type="ECO:0000256" key="5">
    <source>
        <dbReference type="ARBA" id="ARBA00022723"/>
    </source>
</evidence>
<dbReference type="AlphaFoldDB" id="A0A4R0RSE3"/>
<accession>A0A4R0RSE3</accession>
<comment type="pathway">
    <text evidence="2">Secondary metabolite biosynthesis.</text>
</comment>
<reference evidence="10 11" key="1">
    <citation type="submission" date="2018-11" db="EMBL/GenBank/DDBJ databases">
        <title>Genome assembly of Steccherinum ochraceum LE-BIN_3174, the white-rot fungus of the Steccherinaceae family (The Residual Polyporoid clade, Polyporales, Basidiomycota).</title>
        <authorList>
            <person name="Fedorova T.V."/>
            <person name="Glazunova O.A."/>
            <person name="Landesman E.O."/>
            <person name="Moiseenko K.V."/>
            <person name="Psurtseva N.V."/>
            <person name="Savinova O.S."/>
            <person name="Shakhova N.V."/>
            <person name="Tyazhelova T.V."/>
            <person name="Vasina D.V."/>
        </authorList>
    </citation>
    <scope>NUCLEOTIDE SEQUENCE [LARGE SCALE GENOMIC DNA]</scope>
    <source>
        <strain evidence="10 11">LE-BIN_3174</strain>
    </source>
</reference>
<dbReference type="PANTHER" id="PTHR24305:SF166">
    <property type="entry name" value="CYTOCHROME P450 12A4, MITOCHONDRIAL-RELATED"/>
    <property type="match status" value="1"/>
</dbReference>